<proteinExistence type="predicted"/>
<organism evidence="2 3">
    <name type="scientific">Hymenobacter glacialis</name>
    <dbReference type="NCBI Taxonomy" id="1908236"/>
    <lineage>
        <taxon>Bacteria</taxon>
        <taxon>Pseudomonadati</taxon>
        <taxon>Bacteroidota</taxon>
        <taxon>Cytophagia</taxon>
        <taxon>Cytophagales</taxon>
        <taxon>Hymenobacteraceae</taxon>
        <taxon>Hymenobacter</taxon>
    </lineage>
</organism>
<dbReference type="AlphaFoldDB" id="A0A1G1TAU4"/>
<keyword evidence="1" id="KW-0732">Signal</keyword>
<evidence type="ECO:0000313" key="2">
    <source>
        <dbReference type="EMBL" id="OGX87993.1"/>
    </source>
</evidence>
<dbReference type="STRING" id="1908236.BEN48_10505"/>
<comment type="caution">
    <text evidence="2">The sequence shown here is derived from an EMBL/GenBank/DDBJ whole genome shotgun (WGS) entry which is preliminary data.</text>
</comment>
<keyword evidence="3" id="KW-1185">Reference proteome</keyword>
<dbReference type="Proteomes" id="UP000177791">
    <property type="component" value="Unassembled WGS sequence"/>
</dbReference>
<name>A0A1G1TAU4_9BACT</name>
<dbReference type="RefSeq" id="WP_070732764.1">
    <property type="nucleotide sequence ID" value="NZ_MDZC01000023.1"/>
</dbReference>
<protein>
    <submittedName>
        <fullName evidence="2">Uncharacterized protein</fullName>
    </submittedName>
</protein>
<feature type="chain" id="PRO_5009579208" evidence="1">
    <location>
        <begin position="19"/>
        <end position="135"/>
    </location>
</feature>
<gene>
    <name evidence="2" type="ORF">BEN48_10505</name>
</gene>
<evidence type="ECO:0000313" key="3">
    <source>
        <dbReference type="Proteomes" id="UP000177791"/>
    </source>
</evidence>
<accession>A0A1G1TAU4</accession>
<dbReference type="EMBL" id="MDZC01000023">
    <property type="protein sequence ID" value="OGX87993.1"/>
    <property type="molecule type" value="Genomic_DNA"/>
</dbReference>
<sequence>MIKSILFSGLLAVAIATAPPKSTRWTGTISNGMKGDKISFVVSPDGKMLSDLAFDGYWRCSGRLERQVTGPRGLFPIVNGKVSGVALDPPTGSNWRFELQGDFAGKSAAAGTFRMDIAGLSCDSRQLHWAAAPVR</sequence>
<dbReference type="OrthoDB" id="881171at2"/>
<evidence type="ECO:0000256" key="1">
    <source>
        <dbReference type="SAM" id="SignalP"/>
    </source>
</evidence>
<feature type="signal peptide" evidence="1">
    <location>
        <begin position="1"/>
        <end position="18"/>
    </location>
</feature>
<reference evidence="2 3" key="1">
    <citation type="submission" date="2016-08" db="EMBL/GenBank/DDBJ databases">
        <title>Hymenobacter coccineus sp. nov., Hymenobacter lapidarius sp. nov. and Hymenobacter glacialis sp. nov., isolated from Antarctic soil.</title>
        <authorList>
            <person name="Sedlacek I."/>
            <person name="Kralova S."/>
            <person name="Kyrova K."/>
            <person name="Maslanova I."/>
            <person name="Stankova E."/>
            <person name="Vrbovska V."/>
            <person name="Nemec M."/>
            <person name="Bartak M."/>
            <person name="Svec P."/>
            <person name="Busse H.-J."/>
            <person name="Pantucek R."/>
        </authorList>
    </citation>
    <scope>NUCLEOTIDE SEQUENCE [LARGE SCALE GENOMIC DNA]</scope>
    <source>
        <strain evidence="2 3">CCM 8648</strain>
    </source>
</reference>